<dbReference type="SMART" id="SM00407">
    <property type="entry name" value="IGc1"/>
    <property type="match status" value="2"/>
</dbReference>
<keyword evidence="6" id="KW-0812">Transmembrane</keyword>
<feature type="compositionally biased region" description="Low complexity" evidence="5">
    <location>
        <begin position="313"/>
        <end position="326"/>
    </location>
</feature>
<accession>A0A6I8P7H7</accession>
<dbReference type="Bgee" id="ENSOANG00000037202">
    <property type="expression patterns" value="Expressed in cerebellum and 7 other cell types or tissues"/>
</dbReference>
<dbReference type="InParanoid" id="A0A6I8P7H7"/>
<dbReference type="OMA" id="CITRNES"/>
<dbReference type="GO" id="GO:0005886">
    <property type="term" value="C:plasma membrane"/>
    <property type="evidence" value="ECO:0000318"/>
    <property type="project" value="GO_Central"/>
</dbReference>
<evidence type="ECO:0000256" key="5">
    <source>
        <dbReference type="SAM" id="MobiDB-lite"/>
    </source>
</evidence>
<keyword evidence="9" id="KW-1185">Reference proteome</keyword>
<evidence type="ECO:0000313" key="8">
    <source>
        <dbReference type="Ensembl" id="ENSOANP00000048823.1"/>
    </source>
</evidence>
<dbReference type="InterPro" id="IPR013783">
    <property type="entry name" value="Ig-like_fold"/>
</dbReference>
<keyword evidence="4" id="KW-0393">Immunoglobulin domain</keyword>
<evidence type="ECO:0000256" key="3">
    <source>
        <dbReference type="ARBA" id="ARBA00023180"/>
    </source>
</evidence>
<keyword evidence="6" id="KW-0472">Membrane</keyword>
<dbReference type="InterPro" id="IPR003597">
    <property type="entry name" value="Ig_C1-set"/>
</dbReference>
<dbReference type="Pfam" id="PF07654">
    <property type="entry name" value="C1-set"/>
    <property type="match status" value="2"/>
</dbReference>
<dbReference type="SUPFAM" id="SSF48726">
    <property type="entry name" value="Immunoglobulin"/>
    <property type="match status" value="3"/>
</dbReference>
<feature type="region of interest" description="Disordered" evidence="5">
    <location>
        <begin position="311"/>
        <end position="338"/>
    </location>
</feature>
<dbReference type="GeneTree" id="ENSGT00960000186656"/>
<feature type="region of interest" description="Disordered" evidence="5">
    <location>
        <begin position="370"/>
        <end position="406"/>
    </location>
</feature>
<feature type="domain" description="Ig-like" evidence="7">
    <location>
        <begin position="5"/>
        <end position="92"/>
    </location>
</feature>
<reference evidence="8" key="1">
    <citation type="submission" date="2025-08" db="UniProtKB">
        <authorList>
            <consortium name="Ensembl"/>
        </authorList>
    </citation>
    <scope>IDENTIFICATION</scope>
    <source>
        <strain evidence="8">Glennie</strain>
    </source>
</reference>
<evidence type="ECO:0000256" key="4">
    <source>
        <dbReference type="ARBA" id="ARBA00023319"/>
    </source>
</evidence>
<dbReference type="Proteomes" id="UP000002279">
    <property type="component" value="Unplaced"/>
</dbReference>
<dbReference type="FunCoup" id="A0A6I8P7H7">
    <property type="interactions" value="541"/>
</dbReference>
<reference evidence="8" key="2">
    <citation type="submission" date="2025-09" db="UniProtKB">
        <authorList>
            <consortium name="Ensembl"/>
        </authorList>
    </citation>
    <scope>IDENTIFICATION</scope>
    <source>
        <strain evidence="8">Glennie</strain>
    </source>
</reference>
<proteinExistence type="predicted"/>
<keyword evidence="6" id="KW-1133">Transmembrane helix</keyword>
<name>A0A6I8P7H7_ORNAN</name>
<dbReference type="Pfam" id="PF07686">
    <property type="entry name" value="V-set"/>
    <property type="match status" value="1"/>
</dbReference>
<evidence type="ECO:0000256" key="6">
    <source>
        <dbReference type="SAM" id="Phobius"/>
    </source>
</evidence>
<protein>
    <recommendedName>
        <fullName evidence="7">Ig-like domain-containing protein</fullName>
    </recommendedName>
</protein>
<dbReference type="InterPro" id="IPR036179">
    <property type="entry name" value="Ig-like_dom_sf"/>
</dbReference>
<dbReference type="SMART" id="SM00409">
    <property type="entry name" value="IG"/>
    <property type="match status" value="1"/>
</dbReference>
<dbReference type="Gene3D" id="2.60.40.10">
    <property type="entry name" value="Immunoglobulins"/>
    <property type="match status" value="3"/>
</dbReference>
<feature type="transmembrane region" description="Helical" evidence="6">
    <location>
        <begin position="342"/>
        <end position="364"/>
    </location>
</feature>
<dbReference type="InterPro" id="IPR003599">
    <property type="entry name" value="Ig_sub"/>
</dbReference>
<feature type="domain" description="Ig-like" evidence="7">
    <location>
        <begin position="119"/>
        <end position="218"/>
    </location>
</feature>
<dbReference type="PANTHER" id="PTHR19971">
    <property type="entry name" value="SIGNAL-REGULATORY PROTEIN BETA"/>
    <property type="match status" value="1"/>
</dbReference>
<dbReference type="AlphaFoldDB" id="A0A6I8P7H7"/>
<keyword evidence="1" id="KW-0732">Signal</keyword>
<dbReference type="InterPro" id="IPR051755">
    <property type="entry name" value="Ig-like_CS_Receptor"/>
</dbReference>
<dbReference type="FunFam" id="2.60.40.10:FF:000295">
    <property type="entry name" value="Tyrosine-protein phosphatase non-receptor type substrate 1"/>
    <property type="match status" value="1"/>
</dbReference>
<feature type="domain" description="Ig-like" evidence="7">
    <location>
        <begin position="223"/>
        <end position="299"/>
    </location>
</feature>
<sequence length="433" mass="44985">CTAELEVRQPPGPVSAAAGETVTLNCTLTALVPPGPVRWYRGNGTHRWEIYNFKEGSFPRVTPATLPRSGAELDFSVRLRSIAPADAGTYYCVRFRRGSPADVEFRSGGGTELTVSARPSRPVVTGPTGRLLPGQEGAFTCRAGGFSPRAIGVTWFKNGNRLPAAPARVSPSGGEGVAYEVASTVRVRLAADDVRSQVICEVAHSTLQDPLRGSANLSRTLRGEPGPPPTVTVACLVSRFYPAAVRVSWLENGTGPGVGGGGPARPRENKDGTFSLESPLQLNASALRTPTQLTCLVEHDGQPPAVVGGGGAVVTSPGARSIPSSASRRRGGAGGPGRSSPVLIVVSSVCALLSALLVAAVYAVRLNHRKGTGRRGARRGAAGRGAGESSAVAGPRSPPSRKRRFSDRGYLLSGYRAWSAIPSAQASTGRQGR</sequence>
<organism evidence="8 9">
    <name type="scientific">Ornithorhynchus anatinus</name>
    <name type="common">Duckbill platypus</name>
    <dbReference type="NCBI Taxonomy" id="9258"/>
    <lineage>
        <taxon>Eukaryota</taxon>
        <taxon>Metazoa</taxon>
        <taxon>Chordata</taxon>
        <taxon>Craniata</taxon>
        <taxon>Vertebrata</taxon>
        <taxon>Euteleostomi</taxon>
        <taxon>Mammalia</taxon>
        <taxon>Monotremata</taxon>
        <taxon>Ornithorhynchidae</taxon>
        <taxon>Ornithorhynchus</taxon>
    </lineage>
</organism>
<dbReference type="InterPro" id="IPR013106">
    <property type="entry name" value="Ig_V-set"/>
</dbReference>
<dbReference type="Ensembl" id="ENSOANT00000073225.1">
    <property type="protein sequence ID" value="ENSOANP00000048823.1"/>
    <property type="gene ID" value="ENSOANG00000037202.1"/>
</dbReference>
<evidence type="ECO:0000256" key="1">
    <source>
        <dbReference type="ARBA" id="ARBA00022729"/>
    </source>
</evidence>
<dbReference type="PROSITE" id="PS50835">
    <property type="entry name" value="IG_LIKE"/>
    <property type="match status" value="3"/>
</dbReference>
<evidence type="ECO:0000256" key="2">
    <source>
        <dbReference type="ARBA" id="ARBA00023157"/>
    </source>
</evidence>
<keyword evidence="3" id="KW-0325">Glycoprotein</keyword>
<evidence type="ECO:0000313" key="9">
    <source>
        <dbReference type="Proteomes" id="UP000002279"/>
    </source>
</evidence>
<evidence type="ECO:0000259" key="7">
    <source>
        <dbReference type="PROSITE" id="PS50835"/>
    </source>
</evidence>
<keyword evidence="2" id="KW-1015">Disulfide bond</keyword>
<dbReference type="InterPro" id="IPR007110">
    <property type="entry name" value="Ig-like_dom"/>
</dbReference>